<keyword evidence="9" id="KW-0175">Coiled coil</keyword>
<dbReference type="OrthoDB" id="1431934at2759"/>
<gene>
    <name evidence="13" type="ORF">AC578_7012</name>
</gene>
<dbReference type="InterPro" id="IPR002867">
    <property type="entry name" value="IBR_dom"/>
</dbReference>
<feature type="domain" description="RING-type" evidence="11">
    <location>
        <begin position="367"/>
        <end position="420"/>
    </location>
</feature>
<reference evidence="13 14" key="1">
    <citation type="submission" date="2015-07" db="EMBL/GenBank/DDBJ databases">
        <title>Comparative genomics of the Sigatoka disease complex on banana suggests a link between parallel evolutionary changes in Pseudocercospora fijiensis and Pseudocercospora eumusae and increased virulence on the banana host.</title>
        <authorList>
            <person name="Chang T.-C."/>
            <person name="Salvucci A."/>
            <person name="Crous P.W."/>
            <person name="Stergiopoulos I."/>
        </authorList>
    </citation>
    <scope>NUCLEOTIDE SEQUENCE [LARGE SCALE GENOMIC DNA]</scope>
    <source>
        <strain evidence="13 14">CBS 114824</strain>
    </source>
</reference>
<evidence type="ECO:0000256" key="3">
    <source>
        <dbReference type="ARBA" id="ARBA00022723"/>
    </source>
</evidence>
<evidence type="ECO:0000256" key="9">
    <source>
        <dbReference type="SAM" id="Coils"/>
    </source>
</evidence>
<evidence type="ECO:0000259" key="11">
    <source>
        <dbReference type="PROSITE" id="PS50089"/>
    </source>
</evidence>
<evidence type="ECO:0000313" key="14">
    <source>
        <dbReference type="Proteomes" id="UP000070133"/>
    </source>
</evidence>
<keyword evidence="4" id="KW-0677">Repeat</keyword>
<dbReference type="PROSITE" id="PS51873">
    <property type="entry name" value="TRIAD"/>
    <property type="match status" value="1"/>
</dbReference>
<feature type="domain" description="RING-type" evidence="12">
    <location>
        <begin position="363"/>
        <end position="585"/>
    </location>
</feature>
<comment type="pathway">
    <text evidence="1">Protein modification; protein ubiquitination.</text>
</comment>
<keyword evidence="7" id="KW-0862">Zinc</keyword>
<dbReference type="PANTHER" id="PTHR22770:SF47">
    <property type="entry name" value="E3 UBIQUITIN-PROTEIN LIGASE RNF216"/>
    <property type="match status" value="1"/>
</dbReference>
<feature type="compositionally biased region" description="Basic residues" evidence="10">
    <location>
        <begin position="189"/>
        <end position="198"/>
    </location>
</feature>
<name>A0A139HCP0_9PEZI</name>
<evidence type="ECO:0000256" key="7">
    <source>
        <dbReference type="ARBA" id="ARBA00022833"/>
    </source>
</evidence>
<dbReference type="CDD" id="cd22249">
    <property type="entry name" value="UDM1_RNF168_RNF169-like"/>
    <property type="match status" value="1"/>
</dbReference>
<dbReference type="STRING" id="321146.A0A139HCP0"/>
<keyword evidence="14" id="KW-1185">Reference proteome</keyword>
<evidence type="ECO:0000256" key="6">
    <source>
        <dbReference type="ARBA" id="ARBA00022786"/>
    </source>
</evidence>
<keyword evidence="3" id="KW-0479">Metal-binding</keyword>
<organism evidence="13 14">
    <name type="scientific">Pseudocercospora eumusae</name>
    <dbReference type="NCBI Taxonomy" id="321146"/>
    <lineage>
        <taxon>Eukaryota</taxon>
        <taxon>Fungi</taxon>
        <taxon>Dikarya</taxon>
        <taxon>Ascomycota</taxon>
        <taxon>Pezizomycotina</taxon>
        <taxon>Dothideomycetes</taxon>
        <taxon>Dothideomycetidae</taxon>
        <taxon>Mycosphaerellales</taxon>
        <taxon>Mycosphaerellaceae</taxon>
        <taxon>Pseudocercospora</taxon>
    </lineage>
</organism>
<proteinExistence type="predicted"/>
<keyword evidence="6" id="KW-0833">Ubl conjugation pathway</keyword>
<dbReference type="InterPro" id="IPR051628">
    <property type="entry name" value="LUBAC_E3_Ligases"/>
</dbReference>
<accession>A0A139HCP0</accession>
<dbReference type="CDD" id="cd20335">
    <property type="entry name" value="BRcat_RBR"/>
    <property type="match status" value="1"/>
</dbReference>
<dbReference type="Gene3D" id="1.20.120.1750">
    <property type="match status" value="1"/>
</dbReference>
<keyword evidence="2" id="KW-0808">Transferase</keyword>
<feature type="region of interest" description="Disordered" evidence="10">
    <location>
        <begin position="1"/>
        <end position="22"/>
    </location>
</feature>
<evidence type="ECO:0000259" key="12">
    <source>
        <dbReference type="PROSITE" id="PS51873"/>
    </source>
</evidence>
<dbReference type="GO" id="GO:0008270">
    <property type="term" value="F:zinc ion binding"/>
    <property type="evidence" value="ECO:0007669"/>
    <property type="project" value="UniProtKB-KW"/>
</dbReference>
<feature type="region of interest" description="Disordered" evidence="10">
    <location>
        <begin position="182"/>
        <end position="211"/>
    </location>
</feature>
<dbReference type="Gene3D" id="3.30.40.10">
    <property type="entry name" value="Zinc/RING finger domain, C3HC4 (zinc finger)"/>
    <property type="match status" value="1"/>
</dbReference>
<dbReference type="Proteomes" id="UP000070133">
    <property type="component" value="Unassembled WGS sequence"/>
</dbReference>
<evidence type="ECO:0000256" key="5">
    <source>
        <dbReference type="ARBA" id="ARBA00022771"/>
    </source>
</evidence>
<dbReference type="CDD" id="cd20336">
    <property type="entry name" value="Rcat_RBR"/>
    <property type="match status" value="1"/>
</dbReference>
<sequence>MKKLKSQFSGKPKSPVDAHAEPLHHHVIDHPVSKKSVAKLHRVVKESSSVNQRNFEGDLEIAMDPPFRPSAKRVDSGVSSSANSQGKVEMVRVPYGMYGFREVPKNLPESNPYLELSKKKHAARPFDNFTMWDKSKDDVARISDGTSYHTANEAPDEDNSRSSSQLVEVDADLYEDVISARQSSAAHPKIAKSSKGKGKQPVLPRPSFGDKDLSNLYQARARGNSSNSAALIDSGGAMSDEERAEEIRRSCEILASTGVAVPAEGEAGPSLTQAERDEQHDDWINMDQVLAKEAALRSEMDELQRHWADALRAIEAQKEAVLERQRQEEEDRQRALEIQAEEERIRAAEMQAEEERIGAELARMRECVCCGDSKHPIDFNSMPATETCDHDSLTCKECMQSWLSSEFDTKGADSIKCPECPSQLSYADMQRVASEAMFEKYEKILTRNALSSLPEFSWCLAPGCTSGQLNAENANFMHCIACGYKQCLTHKCPWHVDETCEQYSHRTSGQKAAEAATEAMLDAVSKLCPGKSCGWRIQKISGCDHMTCRRCKHEFCWECLASHREIKDVGNTAHREWCKFHSRNLDVAWPFNAHA</sequence>
<evidence type="ECO:0008006" key="15">
    <source>
        <dbReference type="Google" id="ProtNLM"/>
    </source>
</evidence>
<dbReference type="GO" id="GO:0016740">
    <property type="term" value="F:transferase activity"/>
    <property type="evidence" value="ECO:0007669"/>
    <property type="project" value="UniProtKB-KW"/>
</dbReference>
<evidence type="ECO:0000256" key="10">
    <source>
        <dbReference type="SAM" id="MobiDB-lite"/>
    </source>
</evidence>
<dbReference type="AlphaFoldDB" id="A0A139HCP0"/>
<keyword evidence="5 8" id="KW-0863">Zinc-finger</keyword>
<dbReference type="Pfam" id="PF22191">
    <property type="entry name" value="IBR_1"/>
    <property type="match status" value="1"/>
</dbReference>
<feature type="region of interest" description="Disordered" evidence="10">
    <location>
        <begin position="66"/>
        <end position="85"/>
    </location>
</feature>
<dbReference type="InterPro" id="IPR001841">
    <property type="entry name" value="Znf_RING"/>
</dbReference>
<evidence type="ECO:0000256" key="8">
    <source>
        <dbReference type="PROSITE-ProRule" id="PRU00175"/>
    </source>
</evidence>
<evidence type="ECO:0000256" key="2">
    <source>
        <dbReference type="ARBA" id="ARBA00022679"/>
    </source>
</evidence>
<dbReference type="PROSITE" id="PS50089">
    <property type="entry name" value="ZF_RING_2"/>
    <property type="match status" value="1"/>
</dbReference>
<dbReference type="SMART" id="SM00647">
    <property type="entry name" value="IBR"/>
    <property type="match status" value="2"/>
</dbReference>
<dbReference type="EMBL" id="LFZN01000078">
    <property type="protein sequence ID" value="KXT00218.1"/>
    <property type="molecule type" value="Genomic_DNA"/>
</dbReference>
<dbReference type="InterPro" id="IPR013083">
    <property type="entry name" value="Znf_RING/FYVE/PHD"/>
</dbReference>
<evidence type="ECO:0000256" key="4">
    <source>
        <dbReference type="ARBA" id="ARBA00022737"/>
    </source>
</evidence>
<evidence type="ECO:0000313" key="13">
    <source>
        <dbReference type="EMBL" id="KXT00218.1"/>
    </source>
</evidence>
<feature type="coiled-coil region" evidence="9">
    <location>
        <begin position="286"/>
        <end position="358"/>
    </location>
</feature>
<dbReference type="PANTHER" id="PTHR22770">
    <property type="entry name" value="UBIQUITIN CONJUGATING ENZYME 7 INTERACTING PROTEIN-RELATED"/>
    <property type="match status" value="1"/>
</dbReference>
<dbReference type="InterPro" id="IPR044066">
    <property type="entry name" value="TRIAD_supradom"/>
</dbReference>
<dbReference type="Pfam" id="PF01485">
    <property type="entry name" value="IBR"/>
    <property type="match status" value="1"/>
</dbReference>
<dbReference type="SUPFAM" id="SSF57850">
    <property type="entry name" value="RING/U-box"/>
    <property type="match status" value="3"/>
</dbReference>
<protein>
    <recommendedName>
        <fullName evidence="15">RING-type domain-containing protein</fullName>
    </recommendedName>
</protein>
<comment type="caution">
    <text evidence="13">The sequence shown here is derived from an EMBL/GenBank/DDBJ whole genome shotgun (WGS) entry which is preliminary data.</text>
</comment>
<evidence type="ECO:0000256" key="1">
    <source>
        <dbReference type="ARBA" id="ARBA00004906"/>
    </source>
</evidence>